<name>A0A4R2F4N8_9BACT</name>
<feature type="transmembrane region" description="Helical" evidence="6">
    <location>
        <begin position="258"/>
        <end position="274"/>
    </location>
</feature>
<feature type="transmembrane region" description="Helical" evidence="6">
    <location>
        <begin position="108"/>
        <end position="127"/>
    </location>
</feature>
<dbReference type="PANTHER" id="PTHR39087">
    <property type="entry name" value="UPF0104 MEMBRANE PROTEIN MJ1595"/>
    <property type="match status" value="1"/>
</dbReference>
<accession>A0A4R2F4N8</accession>
<comment type="caution">
    <text evidence="7">The sequence shown here is derived from an EMBL/GenBank/DDBJ whole genome shotgun (WGS) entry which is preliminary data.</text>
</comment>
<proteinExistence type="predicted"/>
<dbReference type="NCBIfam" id="TIGR00374">
    <property type="entry name" value="flippase-like domain"/>
    <property type="match status" value="1"/>
</dbReference>
<sequence>MYFAFKNVEFSFLMEGLSKANYSWLVISLLVGIVAFLARALRWRLLIEPLGYRPTVMNAFHAITIGYLANFAFPRAGEVSRCGVLRKTEKIPFESLIGTVIVERTFDLLCLLILLVTVFFLKVDFFGKFIYDTALLPITKKFAGFGGSYLAFLIVILPIIIALFVAYIFRYKLIRFGIIRKMIRLARGVIKGLKTGFTMERRLEFLLFTLLIWASYLTMTWVIFYTLPATSSLGFVDALFILAISSIGMTVPVQGGFGAFHIIVATGLTMYGISREDGLLYATISHESQTIMTIIIGVISLSYLFFKKRNNPVIATSHEQVQER</sequence>
<reference evidence="7 8" key="1">
    <citation type="submission" date="2019-03" db="EMBL/GenBank/DDBJ databases">
        <title>Genomic Encyclopedia of Archaeal and Bacterial Type Strains, Phase II (KMG-II): from individual species to whole genera.</title>
        <authorList>
            <person name="Goeker M."/>
        </authorList>
    </citation>
    <scope>NUCLEOTIDE SEQUENCE [LARGE SCALE GENOMIC DNA]</scope>
    <source>
        <strain evidence="7 8">RL-C</strain>
    </source>
</reference>
<dbReference type="Pfam" id="PF03706">
    <property type="entry name" value="LPG_synthase_TM"/>
    <property type="match status" value="1"/>
</dbReference>
<evidence type="ECO:0000256" key="6">
    <source>
        <dbReference type="SAM" id="Phobius"/>
    </source>
</evidence>
<evidence type="ECO:0000256" key="2">
    <source>
        <dbReference type="ARBA" id="ARBA00022475"/>
    </source>
</evidence>
<evidence type="ECO:0000256" key="3">
    <source>
        <dbReference type="ARBA" id="ARBA00022692"/>
    </source>
</evidence>
<protein>
    <recommendedName>
        <fullName evidence="9">Lysylphosphatidylglycerol synthase-like protein</fullName>
    </recommendedName>
</protein>
<keyword evidence="3 6" id="KW-0812">Transmembrane</keyword>
<keyword evidence="5 6" id="KW-0472">Membrane</keyword>
<feature type="transmembrane region" description="Helical" evidence="6">
    <location>
        <begin position="233"/>
        <end position="251"/>
    </location>
</feature>
<dbReference type="GO" id="GO:0005886">
    <property type="term" value="C:plasma membrane"/>
    <property type="evidence" value="ECO:0007669"/>
    <property type="project" value="UniProtKB-SubCell"/>
</dbReference>
<evidence type="ECO:0000256" key="4">
    <source>
        <dbReference type="ARBA" id="ARBA00022989"/>
    </source>
</evidence>
<comment type="subcellular location">
    <subcellularLocation>
        <location evidence="1">Cell membrane</location>
        <topology evidence="1">Multi-pass membrane protein</topology>
    </subcellularLocation>
</comment>
<feature type="transmembrane region" description="Helical" evidence="6">
    <location>
        <begin position="205"/>
        <end position="227"/>
    </location>
</feature>
<evidence type="ECO:0000313" key="8">
    <source>
        <dbReference type="Proteomes" id="UP000294830"/>
    </source>
</evidence>
<evidence type="ECO:0000313" key="7">
    <source>
        <dbReference type="EMBL" id="TCN72089.1"/>
    </source>
</evidence>
<feature type="transmembrane region" description="Helical" evidence="6">
    <location>
        <begin position="147"/>
        <end position="169"/>
    </location>
</feature>
<feature type="transmembrane region" description="Helical" evidence="6">
    <location>
        <begin position="20"/>
        <end position="38"/>
    </location>
</feature>
<keyword evidence="8" id="KW-1185">Reference proteome</keyword>
<evidence type="ECO:0000256" key="1">
    <source>
        <dbReference type="ARBA" id="ARBA00004651"/>
    </source>
</evidence>
<gene>
    <name evidence="7" type="ORF">CLV25_10252</name>
</gene>
<organism evidence="7 8">
    <name type="scientific">Acetobacteroides hydrogenigenes</name>
    <dbReference type="NCBI Taxonomy" id="979970"/>
    <lineage>
        <taxon>Bacteria</taxon>
        <taxon>Pseudomonadati</taxon>
        <taxon>Bacteroidota</taxon>
        <taxon>Bacteroidia</taxon>
        <taxon>Bacteroidales</taxon>
        <taxon>Rikenellaceae</taxon>
        <taxon>Acetobacteroides</taxon>
    </lineage>
</organism>
<evidence type="ECO:0000256" key="5">
    <source>
        <dbReference type="ARBA" id="ARBA00023136"/>
    </source>
</evidence>
<feature type="transmembrane region" description="Helical" evidence="6">
    <location>
        <begin position="289"/>
        <end position="306"/>
    </location>
</feature>
<keyword evidence="4 6" id="KW-1133">Transmembrane helix</keyword>
<dbReference type="Proteomes" id="UP000294830">
    <property type="component" value="Unassembled WGS sequence"/>
</dbReference>
<keyword evidence="2" id="KW-1003">Cell membrane</keyword>
<evidence type="ECO:0008006" key="9">
    <source>
        <dbReference type="Google" id="ProtNLM"/>
    </source>
</evidence>
<dbReference type="PANTHER" id="PTHR39087:SF2">
    <property type="entry name" value="UPF0104 MEMBRANE PROTEIN MJ1595"/>
    <property type="match status" value="1"/>
</dbReference>
<dbReference type="AlphaFoldDB" id="A0A4R2F4N8"/>
<dbReference type="EMBL" id="SLWB01000002">
    <property type="protein sequence ID" value="TCN72089.1"/>
    <property type="molecule type" value="Genomic_DNA"/>
</dbReference>
<dbReference type="InterPro" id="IPR022791">
    <property type="entry name" value="L-PG_synthase/AglD"/>
</dbReference>